<sequence>MTKFRILATTALLTQTAFAPAWAAETHPVTGEPLAADQTFEYRLLDQFPSIDPQLIEETVGGHLARQLFEGLLTQNADGTLRPGVAEEWSSEDNQTWTFKLREDARWSNGDPVTAQDFVFAWQRAADPATASEYAWYVELSQITNASAVTSGEADPSELGVRAIDDRTLEVSLARPLPYFPQMTVHYTFMPTHPPTVEAHGAAWTNPANIVSNGAYVLEDMAVNEFVRLVQNPEYWGAEDVIITEITGYVINDANQALNRFQAGEFDMMDDLPAGSYPRLEEEMPDVAHSVPRLCSYYYTVNQTETGHEALQDPRVRTALSYMINRDVITDQVLKAGQAPAYSFTHWATADFELPEIDYALWSQEERMEKAKALMEEAGYGPDNPIELDLIYNTSENHKQIATVVSQMWRPLGVTTKLSNYEWQSYLEIRGNQNFDIARSAWCGDYNEASTFLDLLTTRNANNDGKYSNEKVDQLMLDSVTMSDPQPTYAEVEKILAEDMAVLPIYHYTQNFVLDPTIRNWPTENVENNWYVRDIYRVATD</sequence>
<evidence type="ECO:0000256" key="4">
    <source>
        <dbReference type="ARBA" id="ARBA00022729"/>
    </source>
</evidence>
<dbReference type="Gene3D" id="3.40.190.10">
    <property type="entry name" value="Periplasmic binding protein-like II"/>
    <property type="match status" value="1"/>
</dbReference>
<dbReference type="PANTHER" id="PTHR30290">
    <property type="entry name" value="PERIPLASMIC BINDING COMPONENT OF ABC TRANSPORTER"/>
    <property type="match status" value="1"/>
</dbReference>
<keyword evidence="4 5" id="KW-0732">Signal</keyword>
<dbReference type="Gene3D" id="3.90.76.10">
    <property type="entry name" value="Dipeptide-binding Protein, Domain 1"/>
    <property type="match status" value="1"/>
</dbReference>
<reference evidence="7 8" key="1">
    <citation type="submission" date="2019-12" db="EMBL/GenBank/DDBJ databases">
        <title>Roseobacter cerasinus sp. nov., isolated from seawater around aquaculture.</title>
        <authorList>
            <person name="Muramatsu S."/>
            <person name="Takabe Y."/>
            <person name="Mori K."/>
            <person name="Takaichi S."/>
            <person name="Hanada S."/>
        </authorList>
    </citation>
    <scope>NUCLEOTIDE SEQUENCE [LARGE SCALE GENOMIC DNA]</scope>
    <source>
        <strain evidence="7 8">AI77</strain>
    </source>
</reference>
<organism evidence="7 8">
    <name type="scientific">Roseobacter cerasinus</name>
    <dbReference type="NCBI Taxonomy" id="2602289"/>
    <lineage>
        <taxon>Bacteria</taxon>
        <taxon>Pseudomonadati</taxon>
        <taxon>Pseudomonadota</taxon>
        <taxon>Alphaproteobacteria</taxon>
        <taxon>Rhodobacterales</taxon>
        <taxon>Roseobacteraceae</taxon>
        <taxon>Roseobacter</taxon>
    </lineage>
</organism>
<dbReference type="CDD" id="cd08504">
    <property type="entry name" value="PBP2_OppA"/>
    <property type="match status" value="1"/>
</dbReference>
<dbReference type="SUPFAM" id="SSF53850">
    <property type="entry name" value="Periplasmic binding protein-like II"/>
    <property type="match status" value="1"/>
</dbReference>
<evidence type="ECO:0000259" key="6">
    <source>
        <dbReference type="Pfam" id="PF00496"/>
    </source>
</evidence>
<dbReference type="InterPro" id="IPR039424">
    <property type="entry name" value="SBP_5"/>
</dbReference>
<evidence type="ECO:0000313" key="8">
    <source>
        <dbReference type="Proteomes" id="UP000436522"/>
    </source>
</evidence>
<dbReference type="InterPro" id="IPR000914">
    <property type="entry name" value="SBP_5_dom"/>
</dbReference>
<keyword evidence="8" id="KW-1185">Reference proteome</keyword>
<dbReference type="FunFam" id="3.90.76.10:FF:000001">
    <property type="entry name" value="Oligopeptide ABC transporter substrate-binding protein"/>
    <property type="match status" value="1"/>
</dbReference>
<dbReference type="EMBL" id="BLIV01000005">
    <property type="protein sequence ID" value="GFE51004.1"/>
    <property type="molecule type" value="Genomic_DNA"/>
</dbReference>
<dbReference type="OrthoDB" id="9803988at2"/>
<comment type="caution">
    <text evidence="7">The sequence shown here is derived from an EMBL/GenBank/DDBJ whole genome shotgun (WGS) entry which is preliminary data.</text>
</comment>
<dbReference type="InterPro" id="IPR030678">
    <property type="entry name" value="Peptide/Ni-bd"/>
</dbReference>
<dbReference type="GO" id="GO:0043190">
    <property type="term" value="C:ATP-binding cassette (ABC) transporter complex"/>
    <property type="evidence" value="ECO:0007669"/>
    <property type="project" value="InterPro"/>
</dbReference>
<feature type="domain" description="Solute-binding protein family 5" evidence="6">
    <location>
        <begin position="81"/>
        <end position="462"/>
    </location>
</feature>
<comment type="subcellular location">
    <subcellularLocation>
        <location evidence="1">Periplasm</location>
    </subcellularLocation>
</comment>
<dbReference type="GO" id="GO:1904680">
    <property type="term" value="F:peptide transmembrane transporter activity"/>
    <property type="evidence" value="ECO:0007669"/>
    <property type="project" value="TreeGrafter"/>
</dbReference>
<dbReference type="Pfam" id="PF00496">
    <property type="entry name" value="SBP_bac_5"/>
    <property type="match status" value="1"/>
</dbReference>
<name>A0A640VTU1_9RHOB</name>
<accession>A0A640VTU1</accession>
<evidence type="ECO:0000256" key="5">
    <source>
        <dbReference type="SAM" id="SignalP"/>
    </source>
</evidence>
<dbReference type="RefSeq" id="WP_159978305.1">
    <property type="nucleotide sequence ID" value="NZ_BLIV01000005.1"/>
</dbReference>
<dbReference type="PANTHER" id="PTHR30290:SF10">
    <property type="entry name" value="PERIPLASMIC OLIGOPEPTIDE-BINDING PROTEIN-RELATED"/>
    <property type="match status" value="1"/>
</dbReference>
<dbReference type="GO" id="GO:0030288">
    <property type="term" value="C:outer membrane-bounded periplasmic space"/>
    <property type="evidence" value="ECO:0007669"/>
    <property type="project" value="TreeGrafter"/>
</dbReference>
<feature type="signal peptide" evidence="5">
    <location>
        <begin position="1"/>
        <end position="23"/>
    </location>
</feature>
<dbReference type="GO" id="GO:0015833">
    <property type="term" value="P:peptide transport"/>
    <property type="evidence" value="ECO:0007669"/>
    <property type="project" value="TreeGrafter"/>
</dbReference>
<evidence type="ECO:0000256" key="1">
    <source>
        <dbReference type="ARBA" id="ARBA00004418"/>
    </source>
</evidence>
<keyword evidence="3" id="KW-0813">Transport</keyword>
<proteinExistence type="inferred from homology"/>
<evidence type="ECO:0000256" key="3">
    <source>
        <dbReference type="ARBA" id="ARBA00022448"/>
    </source>
</evidence>
<dbReference type="Gene3D" id="3.10.105.10">
    <property type="entry name" value="Dipeptide-binding Protein, Domain 3"/>
    <property type="match status" value="1"/>
</dbReference>
<evidence type="ECO:0000313" key="7">
    <source>
        <dbReference type="EMBL" id="GFE51004.1"/>
    </source>
</evidence>
<feature type="chain" id="PRO_5024897413" evidence="5">
    <location>
        <begin position="24"/>
        <end position="541"/>
    </location>
</feature>
<dbReference type="Proteomes" id="UP000436522">
    <property type="component" value="Unassembled WGS sequence"/>
</dbReference>
<dbReference type="PIRSF" id="PIRSF002741">
    <property type="entry name" value="MppA"/>
    <property type="match status" value="1"/>
</dbReference>
<comment type="similarity">
    <text evidence="2">Belongs to the bacterial solute-binding protein 5 family.</text>
</comment>
<dbReference type="AlphaFoldDB" id="A0A640VTU1"/>
<evidence type="ECO:0000256" key="2">
    <source>
        <dbReference type="ARBA" id="ARBA00005695"/>
    </source>
</evidence>
<protein>
    <submittedName>
        <fullName evidence="7">Peptide ABC transporter substrate-binding protein</fullName>
    </submittedName>
</protein>
<gene>
    <name evidence="7" type="ORF">So717_27570</name>
</gene>